<dbReference type="PROSITE" id="PS51257">
    <property type="entry name" value="PROKAR_LIPOPROTEIN"/>
    <property type="match status" value="1"/>
</dbReference>
<dbReference type="AlphaFoldDB" id="A0A829YM56"/>
<organism evidence="2 3">
    <name type="scientific">Steroidobacter agaridevorans</name>
    <dbReference type="NCBI Taxonomy" id="2695856"/>
    <lineage>
        <taxon>Bacteria</taxon>
        <taxon>Pseudomonadati</taxon>
        <taxon>Pseudomonadota</taxon>
        <taxon>Gammaproteobacteria</taxon>
        <taxon>Steroidobacterales</taxon>
        <taxon>Steroidobacteraceae</taxon>
        <taxon>Steroidobacter</taxon>
    </lineage>
</organism>
<evidence type="ECO:0000313" key="2">
    <source>
        <dbReference type="EMBL" id="GFE83586.1"/>
    </source>
</evidence>
<feature type="chain" id="PRO_5032697949" description="Lipoprotein" evidence="1">
    <location>
        <begin position="20"/>
        <end position="124"/>
    </location>
</feature>
<dbReference type="EMBL" id="BLJN01000006">
    <property type="protein sequence ID" value="GFE83586.1"/>
    <property type="molecule type" value="Genomic_DNA"/>
</dbReference>
<reference evidence="3" key="1">
    <citation type="submission" date="2020-01" db="EMBL/GenBank/DDBJ databases">
        <title>'Steroidobacter agaridevorans' sp. nov., agar-degrading bacteria isolated from rhizosphere soils.</title>
        <authorList>
            <person name="Ikenaga M."/>
            <person name="Kataoka M."/>
            <person name="Murouchi A."/>
            <person name="Katsuragi S."/>
            <person name="Sakai M."/>
        </authorList>
    </citation>
    <scope>NUCLEOTIDE SEQUENCE [LARGE SCALE GENOMIC DNA]</scope>
    <source>
        <strain evidence="3">YU21-B</strain>
    </source>
</reference>
<protein>
    <recommendedName>
        <fullName evidence="4">Lipoprotein</fullName>
    </recommendedName>
</protein>
<dbReference type="RefSeq" id="WP_161815188.1">
    <property type="nucleotide sequence ID" value="NZ_BLJN01000006.1"/>
</dbReference>
<proteinExistence type="predicted"/>
<evidence type="ECO:0008006" key="4">
    <source>
        <dbReference type="Google" id="ProtNLM"/>
    </source>
</evidence>
<keyword evidence="3" id="KW-1185">Reference proteome</keyword>
<name>A0A829YM56_9GAMM</name>
<comment type="caution">
    <text evidence="2">The sequence shown here is derived from an EMBL/GenBank/DDBJ whole genome shotgun (WGS) entry which is preliminary data.</text>
</comment>
<dbReference type="Proteomes" id="UP000445000">
    <property type="component" value="Unassembled WGS sequence"/>
</dbReference>
<gene>
    <name evidence="2" type="ORF">GCM10011487_55860</name>
</gene>
<evidence type="ECO:0000313" key="3">
    <source>
        <dbReference type="Proteomes" id="UP000445000"/>
    </source>
</evidence>
<feature type="signal peptide" evidence="1">
    <location>
        <begin position="1"/>
        <end position="19"/>
    </location>
</feature>
<sequence length="124" mass="13024">MLRTALAIGFVAISLAACSAVGQLTVKDYQASSGERVLAGQAEPNSEYRCQKLGQEQQAWGLKGNLDRAAATARVTQVAVDAAPSKGANYVHVMLPSEKSIGGFNVNAFSDAQVAYFKCSNLPS</sequence>
<keyword evidence="1" id="KW-0732">Signal</keyword>
<accession>A0A829YM56</accession>
<evidence type="ECO:0000256" key="1">
    <source>
        <dbReference type="SAM" id="SignalP"/>
    </source>
</evidence>